<evidence type="ECO:0000256" key="5">
    <source>
        <dbReference type="ARBA" id="ARBA00022989"/>
    </source>
</evidence>
<feature type="transmembrane region" description="Helical" evidence="8">
    <location>
        <begin position="21"/>
        <end position="39"/>
    </location>
</feature>
<feature type="region of interest" description="Disordered" evidence="7">
    <location>
        <begin position="474"/>
        <end position="507"/>
    </location>
</feature>
<protein>
    <submittedName>
        <fullName evidence="10">Oligosaccharide flippase family protein</fullName>
    </submittedName>
</protein>
<keyword evidence="5 8" id="KW-1133">Transmembrane helix</keyword>
<reference evidence="10 11" key="1">
    <citation type="submission" date="2024-07" db="EMBL/GenBank/DDBJ databases">
        <authorList>
            <person name="Thanompreechachai J."/>
            <person name="Duangmal K."/>
        </authorList>
    </citation>
    <scope>NUCLEOTIDE SEQUENCE [LARGE SCALE GENOMIC DNA]</scope>
    <source>
        <strain evidence="10 11">TBRC 1896</strain>
    </source>
</reference>
<dbReference type="Pfam" id="PF13440">
    <property type="entry name" value="Polysacc_synt_3"/>
    <property type="match status" value="1"/>
</dbReference>
<dbReference type="EMBL" id="JBGGTQ010000002">
    <property type="protein sequence ID" value="MEZ0491223.1"/>
    <property type="molecule type" value="Genomic_DNA"/>
</dbReference>
<proteinExistence type="inferred from homology"/>
<feature type="transmembrane region" description="Helical" evidence="8">
    <location>
        <begin position="178"/>
        <end position="195"/>
    </location>
</feature>
<dbReference type="Pfam" id="PF04230">
    <property type="entry name" value="PS_pyruv_trans"/>
    <property type="match status" value="1"/>
</dbReference>
<evidence type="ECO:0000313" key="10">
    <source>
        <dbReference type="EMBL" id="MEZ0491223.1"/>
    </source>
</evidence>
<evidence type="ECO:0000259" key="9">
    <source>
        <dbReference type="Pfam" id="PF04230"/>
    </source>
</evidence>
<dbReference type="InterPro" id="IPR007345">
    <property type="entry name" value="Polysacch_pyruvyl_Trfase"/>
</dbReference>
<evidence type="ECO:0000256" key="1">
    <source>
        <dbReference type="ARBA" id="ARBA00004651"/>
    </source>
</evidence>
<feature type="transmembrane region" description="Helical" evidence="8">
    <location>
        <begin position="326"/>
        <end position="347"/>
    </location>
</feature>
<keyword evidence="4 8" id="KW-0812">Transmembrane</keyword>
<feature type="transmembrane region" description="Helical" evidence="8">
    <location>
        <begin position="445"/>
        <end position="466"/>
    </location>
</feature>
<evidence type="ECO:0000256" key="8">
    <source>
        <dbReference type="SAM" id="Phobius"/>
    </source>
</evidence>
<feature type="transmembrane region" description="Helical" evidence="8">
    <location>
        <begin position="151"/>
        <end position="172"/>
    </location>
</feature>
<feature type="transmembrane region" description="Helical" evidence="8">
    <location>
        <begin position="45"/>
        <end position="69"/>
    </location>
</feature>
<evidence type="ECO:0000256" key="7">
    <source>
        <dbReference type="SAM" id="MobiDB-lite"/>
    </source>
</evidence>
<name>A0ABV4HXS5_9ACTN</name>
<keyword evidence="3" id="KW-1003">Cell membrane</keyword>
<feature type="transmembrane region" description="Helical" evidence="8">
    <location>
        <begin position="291"/>
        <end position="314"/>
    </location>
</feature>
<evidence type="ECO:0000256" key="6">
    <source>
        <dbReference type="ARBA" id="ARBA00023136"/>
    </source>
</evidence>
<feature type="transmembrane region" description="Helical" evidence="8">
    <location>
        <begin position="413"/>
        <end position="433"/>
    </location>
</feature>
<sequence length="930" mass="98135">MSPSLGRAAGRGAVITLGTQGVRLVVQVIGLAVLGRLLAPHDYGLVAIVTVLVSAGEVFRDFGLSAAAIQAKTLSRGQRDNLFWINTGIGLVLALLLCALSPVLAHVYRDDRLTLIAVVMSGIFVLNGISTQYRAGLARSLQFGRLSGAELLGQVTGVAVAVTVAALGGGYWALAAQWISAQSLALVLVFAWSRWRPGRIDRTASVRPFLNFGSALLGSTLLNNAVNYTSPLALGLAGNPVTVGLYNRAQQLVTMPLVQIQAPTTRVALPILSRVQDDPKQFTRMLLRGQLALLTLIGLVFAVLFAQAPAAVRVLLGPQWGDVVPLFRILLLAGFMQAATYAASWVFQARGLTGSQLRYSLATRPLFVVAICIGAAFGPTWTAAAYAGSLLAGWPLSLWWLRRLGGVPTGRMARNGLQGALLATTAGAASWGATHVVTLPPVLDLVVGGLAVALTAAIAFALVPSYRREVGAVKKTLSRRKSRKSSDAGSGTGAVPAPRSGHTARRGRATRAVARRLLIRAWYSSGVPTALDRSTIRRTHRRAVRSAALAGTHDGRRHLVVAAPGAGNIGDQALLEAVLEGSDLPVLLATSGATPTLLAPLAERVELLDVPHLVYGTGTAHRASVRRFGQALARASHVSLIGADVMDGRYSLPASVRRASTVTAAARAGVDTRVVGFSWSERPRTAARRELRRAARAGVRLLVRDPVSAERLAADGVSPVIPVADVVFSARTRDDAAADRYAPEGARTALVNASGLIAKRADLLGDYEVVVRDLLARGLRVVLLPHVLRTGSDDLTACEALAERFSPDEVTVVRELLTPAQVRGLAARATLVVTGRMHLAVMASMSAVPAVTLATQGKVEGLMRLLGTPELELAPRSGFSAHVPDLVDRVLPDDSPTREALQRNLEMVTGLSRRNLAGLRVDTVLDTADA</sequence>
<organism evidence="10 11">
    <name type="scientific">Kineococcus mangrovi</name>
    <dbReference type="NCBI Taxonomy" id="1660183"/>
    <lineage>
        <taxon>Bacteria</taxon>
        <taxon>Bacillati</taxon>
        <taxon>Actinomycetota</taxon>
        <taxon>Actinomycetes</taxon>
        <taxon>Kineosporiales</taxon>
        <taxon>Kineosporiaceae</taxon>
        <taxon>Kineococcus</taxon>
    </lineage>
</organism>
<keyword evidence="6 8" id="KW-0472">Membrane</keyword>
<dbReference type="PANTHER" id="PTHR30250">
    <property type="entry name" value="PST FAMILY PREDICTED COLANIC ACID TRANSPORTER"/>
    <property type="match status" value="1"/>
</dbReference>
<dbReference type="InterPro" id="IPR050833">
    <property type="entry name" value="Poly_Biosynth_Transport"/>
</dbReference>
<evidence type="ECO:0000313" key="11">
    <source>
        <dbReference type="Proteomes" id="UP001566476"/>
    </source>
</evidence>
<evidence type="ECO:0000256" key="4">
    <source>
        <dbReference type="ARBA" id="ARBA00022692"/>
    </source>
</evidence>
<keyword evidence="11" id="KW-1185">Reference proteome</keyword>
<feature type="transmembrane region" description="Helical" evidence="8">
    <location>
        <begin position="359"/>
        <end position="377"/>
    </location>
</feature>
<evidence type="ECO:0000256" key="2">
    <source>
        <dbReference type="ARBA" id="ARBA00007430"/>
    </source>
</evidence>
<dbReference type="RefSeq" id="WP_370717279.1">
    <property type="nucleotide sequence ID" value="NZ_JBGGTQ010000002.1"/>
</dbReference>
<dbReference type="PANTHER" id="PTHR30250:SF10">
    <property type="entry name" value="LIPOPOLYSACCHARIDE BIOSYNTHESIS PROTEIN WZXC"/>
    <property type="match status" value="1"/>
</dbReference>
<accession>A0ABV4HXS5</accession>
<comment type="subcellular location">
    <subcellularLocation>
        <location evidence="1">Cell membrane</location>
        <topology evidence="1">Multi-pass membrane protein</topology>
    </subcellularLocation>
</comment>
<evidence type="ECO:0000256" key="3">
    <source>
        <dbReference type="ARBA" id="ARBA00022475"/>
    </source>
</evidence>
<comment type="similarity">
    <text evidence="2">Belongs to the polysaccharide synthase family.</text>
</comment>
<dbReference type="Proteomes" id="UP001566476">
    <property type="component" value="Unassembled WGS sequence"/>
</dbReference>
<comment type="caution">
    <text evidence="10">The sequence shown here is derived from an EMBL/GenBank/DDBJ whole genome shotgun (WGS) entry which is preliminary data.</text>
</comment>
<feature type="domain" description="Polysaccharide pyruvyl transferase" evidence="9">
    <location>
        <begin position="666"/>
        <end position="855"/>
    </location>
</feature>
<dbReference type="CDD" id="cd13127">
    <property type="entry name" value="MATE_tuaB_like"/>
    <property type="match status" value="1"/>
</dbReference>
<gene>
    <name evidence="10" type="ORF">AB2L28_03120</name>
</gene>
<feature type="transmembrane region" description="Helical" evidence="8">
    <location>
        <begin position="81"/>
        <end position="107"/>
    </location>
</feature>
<feature type="transmembrane region" description="Helical" evidence="8">
    <location>
        <begin position="113"/>
        <end position="130"/>
    </location>
</feature>